<name>A0A0P8CDI3_9EURY</name>
<dbReference type="Proteomes" id="UP000050360">
    <property type="component" value="Unassembled WGS sequence"/>
</dbReference>
<dbReference type="PANTHER" id="PTHR38826">
    <property type="entry name" value="RIBONUCLEASE VAPC13"/>
    <property type="match status" value="1"/>
</dbReference>
<evidence type="ECO:0000259" key="1">
    <source>
        <dbReference type="Pfam" id="PF01850"/>
    </source>
</evidence>
<dbReference type="Pfam" id="PF01850">
    <property type="entry name" value="PIN"/>
    <property type="match status" value="1"/>
</dbReference>
<accession>A0A0P8CDI3</accession>
<proteinExistence type="predicted"/>
<gene>
    <name evidence="2" type="ORF">MPEBLZ_00340</name>
</gene>
<comment type="caution">
    <text evidence="2">The sequence shown here is derived from an EMBL/GenBank/DDBJ whole genome shotgun (WGS) entry which is preliminary data.</text>
</comment>
<dbReference type="Gene3D" id="3.40.50.1010">
    <property type="entry name" value="5'-nuclease"/>
    <property type="match status" value="1"/>
</dbReference>
<evidence type="ECO:0000313" key="3">
    <source>
        <dbReference type="Proteomes" id="UP000050360"/>
    </source>
</evidence>
<dbReference type="PANTHER" id="PTHR38826:SF5">
    <property type="entry name" value="RIBONUCLEASE VAPC13"/>
    <property type="match status" value="1"/>
</dbReference>
<dbReference type="InterPro" id="IPR029060">
    <property type="entry name" value="PIN-like_dom_sf"/>
</dbReference>
<dbReference type="AlphaFoldDB" id="A0A0P8CDI3"/>
<reference evidence="2 3" key="1">
    <citation type="submission" date="2015-09" db="EMBL/GenBank/DDBJ databases">
        <title>A metagenomics-based metabolic model of nitrate-dependent anaerobic oxidation of methane by Methanoperedens-like archaea.</title>
        <authorList>
            <person name="Arshad A."/>
            <person name="Speth D.R."/>
            <person name="De Graaf R.M."/>
            <person name="Op Den Camp H.J."/>
            <person name="Jetten M.S."/>
            <person name="Welte C.U."/>
        </authorList>
    </citation>
    <scope>NUCLEOTIDE SEQUENCE [LARGE SCALE GENOMIC DNA]</scope>
</reference>
<dbReference type="SUPFAM" id="SSF88723">
    <property type="entry name" value="PIN domain-like"/>
    <property type="match status" value="1"/>
</dbReference>
<organism evidence="2 3">
    <name type="scientific">Candidatus Methanoperedens nitratireducens</name>
    <dbReference type="NCBI Taxonomy" id="1392998"/>
    <lineage>
        <taxon>Archaea</taxon>
        <taxon>Methanobacteriati</taxon>
        <taxon>Methanobacteriota</taxon>
        <taxon>Stenosarchaea group</taxon>
        <taxon>Methanomicrobia</taxon>
        <taxon>Methanosarcinales</taxon>
        <taxon>ANME-2 cluster</taxon>
        <taxon>Candidatus Methanoperedentaceae</taxon>
        <taxon>Candidatus Methanoperedens</taxon>
    </lineage>
</organism>
<sequence>MNSMSDELALIDSNLLTYVFDEGEPEKREICNELVADCWKRKRDFAVSVQNLSEFYVVVTKKISNPIPAKVAKDFIELIIDFHGWHVLNYNAQTIKSAIGISTTNGIHYWDALLAATMKENNVFSIYTENDMDFKKVPWLKTINPFSSLA</sequence>
<dbReference type="EMBL" id="LKCM01000027">
    <property type="protein sequence ID" value="KPQ45078.1"/>
    <property type="molecule type" value="Genomic_DNA"/>
</dbReference>
<dbReference type="InterPro" id="IPR052106">
    <property type="entry name" value="PINc/VapC_TA"/>
</dbReference>
<dbReference type="InterPro" id="IPR002716">
    <property type="entry name" value="PIN_dom"/>
</dbReference>
<feature type="domain" description="PIN" evidence="1">
    <location>
        <begin position="10"/>
        <end position="139"/>
    </location>
</feature>
<evidence type="ECO:0000313" key="2">
    <source>
        <dbReference type="EMBL" id="KPQ45078.1"/>
    </source>
</evidence>
<protein>
    <submittedName>
        <fullName evidence="2">PIN domain protein</fullName>
    </submittedName>
</protein>